<dbReference type="PANTHER" id="PTHR48107">
    <property type="entry name" value="NADPH-DEPENDENT ALDEHYDE REDUCTASE-LIKE PROTEIN, CHLOROPLASTIC-RELATED"/>
    <property type="match status" value="1"/>
</dbReference>
<proteinExistence type="inferred from homology"/>
<comment type="caution">
    <text evidence="3">The sequence shown here is derived from an EMBL/GenBank/DDBJ whole genome shotgun (WGS) entry which is preliminary data.</text>
</comment>
<keyword evidence="4" id="KW-1185">Reference proteome</keyword>
<dbReference type="OrthoDB" id="20590at2"/>
<reference evidence="3 4" key="1">
    <citation type="submission" date="2018-05" db="EMBL/GenBank/DDBJ databases">
        <title>Genomic Encyclopedia of Type Strains, Phase IV (KMG-IV): sequencing the most valuable type-strain genomes for metagenomic binning, comparative biology and taxonomic classification.</title>
        <authorList>
            <person name="Goeker M."/>
        </authorList>
    </citation>
    <scope>NUCLEOTIDE SEQUENCE [LARGE SCALE GENOMIC DNA]</scope>
    <source>
        <strain evidence="3 4">DSM 16791</strain>
    </source>
</reference>
<dbReference type="PROSITE" id="PS00061">
    <property type="entry name" value="ADH_SHORT"/>
    <property type="match status" value="1"/>
</dbReference>
<dbReference type="PANTHER" id="PTHR48107:SF7">
    <property type="entry name" value="RE15974P"/>
    <property type="match status" value="1"/>
</dbReference>
<evidence type="ECO:0000313" key="4">
    <source>
        <dbReference type="Proteomes" id="UP000246352"/>
    </source>
</evidence>
<dbReference type="Gene3D" id="3.40.50.720">
    <property type="entry name" value="NAD(P)-binding Rossmann-like Domain"/>
    <property type="match status" value="1"/>
</dbReference>
<accession>A0A317PHF8</accession>
<dbReference type="RefSeq" id="WP_110033740.1">
    <property type="nucleotide sequence ID" value="NZ_QGTR01000005.1"/>
</dbReference>
<organism evidence="3 4">
    <name type="scientific">Hoeflea marina</name>
    <dbReference type="NCBI Taxonomy" id="274592"/>
    <lineage>
        <taxon>Bacteria</taxon>
        <taxon>Pseudomonadati</taxon>
        <taxon>Pseudomonadota</taxon>
        <taxon>Alphaproteobacteria</taxon>
        <taxon>Hyphomicrobiales</taxon>
        <taxon>Rhizobiaceae</taxon>
        <taxon>Hoeflea</taxon>
    </lineage>
</organism>
<dbReference type="EMBL" id="QGTR01000005">
    <property type="protein sequence ID" value="PWV98331.1"/>
    <property type="molecule type" value="Genomic_DNA"/>
</dbReference>
<evidence type="ECO:0000313" key="3">
    <source>
        <dbReference type="EMBL" id="PWV98331.1"/>
    </source>
</evidence>
<sequence>MTGAKVLLVTGGSRGIGAAVSLGAARAGYRVAVNYVSNRAAADKVVDAIAAEGGEAFAVQGDVGSVDDIVAMFEAVDARFGRLDALVNNAGIVDELARVDEIGAARLERMFRINVSGSFLCAAEAVRRMSTRHGGRGGVIVNVSSAAARLGSGGWYVDYAASKGAIDTFTKGLAMEVAAESIRVNAVRPGITDTEIHASGGQPNRIAEVRAALPMGREGKADEVADGILFLLSDRASYVTGAILDITGGR</sequence>
<protein>
    <submittedName>
        <fullName evidence="3">Glucose 1-dehydrogenase</fullName>
    </submittedName>
</protein>
<dbReference type="InterPro" id="IPR002347">
    <property type="entry name" value="SDR_fam"/>
</dbReference>
<dbReference type="Pfam" id="PF13561">
    <property type="entry name" value="adh_short_C2"/>
    <property type="match status" value="1"/>
</dbReference>
<dbReference type="SUPFAM" id="SSF51735">
    <property type="entry name" value="NAD(P)-binding Rossmann-fold domains"/>
    <property type="match status" value="1"/>
</dbReference>
<keyword evidence="2" id="KW-0560">Oxidoreductase</keyword>
<name>A0A317PHF8_9HYPH</name>
<dbReference type="InterPro" id="IPR036291">
    <property type="entry name" value="NAD(P)-bd_dom_sf"/>
</dbReference>
<dbReference type="Proteomes" id="UP000246352">
    <property type="component" value="Unassembled WGS sequence"/>
</dbReference>
<gene>
    <name evidence="3" type="ORF">DFR52_105314</name>
</gene>
<dbReference type="FunFam" id="3.40.50.720:FF:000084">
    <property type="entry name" value="Short-chain dehydrogenase reductase"/>
    <property type="match status" value="1"/>
</dbReference>
<dbReference type="InterPro" id="IPR020904">
    <property type="entry name" value="Sc_DH/Rdtase_CS"/>
</dbReference>
<dbReference type="GO" id="GO:0016614">
    <property type="term" value="F:oxidoreductase activity, acting on CH-OH group of donors"/>
    <property type="evidence" value="ECO:0007669"/>
    <property type="project" value="UniProtKB-ARBA"/>
</dbReference>
<dbReference type="PRINTS" id="PR00081">
    <property type="entry name" value="GDHRDH"/>
</dbReference>
<evidence type="ECO:0000256" key="2">
    <source>
        <dbReference type="ARBA" id="ARBA00023002"/>
    </source>
</evidence>
<dbReference type="AlphaFoldDB" id="A0A317PHF8"/>
<evidence type="ECO:0000256" key="1">
    <source>
        <dbReference type="ARBA" id="ARBA00006484"/>
    </source>
</evidence>
<comment type="similarity">
    <text evidence="1">Belongs to the short-chain dehydrogenases/reductases (SDR) family.</text>
</comment>
<dbReference type="PRINTS" id="PR00080">
    <property type="entry name" value="SDRFAMILY"/>
</dbReference>